<dbReference type="InterPro" id="IPR041698">
    <property type="entry name" value="Methyltransf_25"/>
</dbReference>
<name>A0ABT6LDZ5_9ACTN</name>
<dbReference type="GO" id="GO:0032259">
    <property type="term" value="P:methylation"/>
    <property type="evidence" value="ECO:0007669"/>
    <property type="project" value="UniProtKB-KW"/>
</dbReference>
<evidence type="ECO:0000313" key="5">
    <source>
        <dbReference type="Proteomes" id="UP001160499"/>
    </source>
</evidence>
<dbReference type="PANTHER" id="PTHR43861">
    <property type="entry name" value="TRANS-ACONITATE 2-METHYLTRANSFERASE-RELATED"/>
    <property type="match status" value="1"/>
</dbReference>
<keyword evidence="2" id="KW-0808">Transferase</keyword>
<dbReference type="EMBL" id="JARXVH010000002">
    <property type="protein sequence ID" value="MDH6214513.1"/>
    <property type="molecule type" value="Genomic_DNA"/>
</dbReference>
<sequence>MTVMSDLFDYDAELHLHNELFRAAARVGSRDRVLDIGCGTGQTTREAAHAAVDGSVVGIDLSAPMLERARRLSADQKLANVTYQQADAQDHRFPPPRFDLCISRFGTMFFADPVAAFTNIGRALRPAARLVLLVWQERDRNEWATAIRRSLTAVPAAPRGPDPFSLADPSVTEGILAAAGFEEVSFTDVREPVYYGPDSATAFDAVLGLWEFKDLLAHLDAATAEHARTRLRTTLDAHHTDGGVYFDSRAWIVTARRRH</sequence>
<accession>A0ABT6LDZ5</accession>
<keyword evidence="5" id="KW-1185">Reference proteome</keyword>
<protein>
    <submittedName>
        <fullName evidence="4">SAM-dependent methyltransferase</fullName>
    </submittedName>
</protein>
<evidence type="ECO:0000259" key="3">
    <source>
        <dbReference type="Pfam" id="PF13649"/>
    </source>
</evidence>
<gene>
    <name evidence="4" type="ORF">M2283_001796</name>
</gene>
<dbReference type="CDD" id="cd02440">
    <property type="entry name" value="AdoMet_MTases"/>
    <property type="match status" value="1"/>
</dbReference>
<keyword evidence="1 4" id="KW-0489">Methyltransferase</keyword>
<evidence type="ECO:0000313" key="4">
    <source>
        <dbReference type="EMBL" id="MDH6214513.1"/>
    </source>
</evidence>
<dbReference type="PANTHER" id="PTHR43861:SF1">
    <property type="entry name" value="TRANS-ACONITATE 2-METHYLTRANSFERASE"/>
    <property type="match status" value="1"/>
</dbReference>
<dbReference type="SUPFAM" id="SSF53335">
    <property type="entry name" value="S-adenosyl-L-methionine-dependent methyltransferases"/>
    <property type="match status" value="1"/>
</dbReference>
<dbReference type="GO" id="GO:0008168">
    <property type="term" value="F:methyltransferase activity"/>
    <property type="evidence" value="ECO:0007669"/>
    <property type="project" value="UniProtKB-KW"/>
</dbReference>
<dbReference type="InterPro" id="IPR029063">
    <property type="entry name" value="SAM-dependent_MTases_sf"/>
</dbReference>
<evidence type="ECO:0000256" key="2">
    <source>
        <dbReference type="ARBA" id="ARBA00022679"/>
    </source>
</evidence>
<evidence type="ECO:0000256" key="1">
    <source>
        <dbReference type="ARBA" id="ARBA00022603"/>
    </source>
</evidence>
<dbReference type="Pfam" id="PF13649">
    <property type="entry name" value="Methyltransf_25"/>
    <property type="match status" value="1"/>
</dbReference>
<feature type="domain" description="Methyltransferase" evidence="3">
    <location>
        <begin position="33"/>
        <end position="126"/>
    </location>
</feature>
<reference evidence="4 5" key="1">
    <citation type="submission" date="2023-04" db="EMBL/GenBank/DDBJ databases">
        <title>Forest soil microbial communities from Buena Vista Peninsula, Colon Province, Panama.</title>
        <authorList>
            <person name="Bouskill N."/>
        </authorList>
    </citation>
    <scope>NUCLEOTIDE SEQUENCE [LARGE SCALE GENOMIC DNA]</scope>
    <source>
        <strain evidence="4 5">GGS1</strain>
    </source>
</reference>
<dbReference type="Proteomes" id="UP001160499">
    <property type="component" value="Unassembled WGS sequence"/>
</dbReference>
<dbReference type="Gene3D" id="3.40.50.150">
    <property type="entry name" value="Vaccinia Virus protein VP39"/>
    <property type="match status" value="1"/>
</dbReference>
<organism evidence="4 5">
    <name type="scientific">Streptomyces pseudovenezuelae</name>
    <dbReference type="NCBI Taxonomy" id="67350"/>
    <lineage>
        <taxon>Bacteria</taxon>
        <taxon>Bacillati</taxon>
        <taxon>Actinomycetota</taxon>
        <taxon>Actinomycetes</taxon>
        <taxon>Kitasatosporales</taxon>
        <taxon>Streptomycetaceae</taxon>
        <taxon>Streptomyces</taxon>
        <taxon>Streptomyces aurantiacus group</taxon>
    </lineage>
</organism>
<comment type="caution">
    <text evidence="4">The sequence shown here is derived from an EMBL/GenBank/DDBJ whole genome shotgun (WGS) entry which is preliminary data.</text>
</comment>
<proteinExistence type="predicted"/>